<name>A0A9P5BY11_9PLEO</name>
<comment type="caution">
    <text evidence="2">The sequence shown here is derived from an EMBL/GenBank/DDBJ whole genome shotgun (WGS) entry which is preliminary data.</text>
</comment>
<proteinExistence type="predicted"/>
<accession>A0A9P5BY11</accession>
<gene>
    <name evidence="2" type="ORF">E8E12_002033</name>
</gene>
<evidence type="ECO:0000313" key="3">
    <source>
        <dbReference type="Proteomes" id="UP000758155"/>
    </source>
</evidence>
<dbReference type="AlphaFoldDB" id="A0A9P5BY11"/>
<dbReference type="InterPro" id="IPR058931">
    <property type="entry name" value="SnoaL_6"/>
</dbReference>
<protein>
    <recommendedName>
        <fullName evidence="1">SnoaL-like domain-containing protein</fullName>
    </recommendedName>
</protein>
<organism evidence="2 3">
    <name type="scientific">Didymella heteroderae</name>
    <dbReference type="NCBI Taxonomy" id="1769908"/>
    <lineage>
        <taxon>Eukaryota</taxon>
        <taxon>Fungi</taxon>
        <taxon>Dikarya</taxon>
        <taxon>Ascomycota</taxon>
        <taxon>Pezizomycotina</taxon>
        <taxon>Dothideomycetes</taxon>
        <taxon>Pleosporomycetidae</taxon>
        <taxon>Pleosporales</taxon>
        <taxon>Pleosporineae</taxon>
        <taxon>Didymellaceae</taxon>
        <taxon>Didymella</taxon>
    </lineage>
</organism>
<feature type="domain" description="SnoaL-like" evidence="1">
    <location>
        <begin position="7"/>
        <end position="192"/>
    </location>
</feature>
<dbReference type="Pfam" id="PF26528">
    <property type="entry name" value="SnoaL_6"/>
    <property type="match status" value="1"/>
</dbReference>
<dbReference type="EMBL" id="SWKV01000072">
    <property type="protein sequence ID" value="KAF3034049.1"/>
    <property type="molecule type" value="Genomic_DNA"/>
</dbReference>
<keyword evidence="3" id="KW-1185">Reference proteome</keyword>
<reference evidence="2" key="1">
    <citation type="submission" date="2019-04" db="EMBL/GenBank/DDBJ databases">
        <title>Sequencing of skin fungus with MAO and IRED activity.</title>
        <authorList>
            <person name="Marsaioli A.J."/>
            <person name="Bonatto J.M.C."/>
            <person name="Reis Junior O."/>
        </authorList>
    </citation>
    <scope>NUCLEOTIDE SEQUENCE</scope>
    <source>
        <strain evidence="2">28M1</strain>
    </source>
</reference>
<dbReference type="Proteomes" id="UP000758155">
    <property type="component" value="Unassembled WGS sequence"/>
</dbReference>
<evidence type="ECO:0000259" key="1">
    <source>
        <dbReference type="Pfam" id="PF26528"/>
    </source>
</evidence>
<sequence>MAVHPPQDLEQHLKILYHTYRHTPDIDAKSLFFSPTCLQICRPTPSYSATSRSQIVRHLKDAQAGKVPLTQSTASDSPASLSKDEIVAADTGRYTIRPLRSSEHSFGDGVATAAVGLTPADLQAIAEAQGWIGMRVDLWDERSGDTLLVKVQYWWRLEAAGHETDLGEEGDGKVWRQCLHDIMYLGPRDSTEGEMGLEIMR</sequence>
<evidence type="ECO:0000313" key="2">
    <source>
        <dbReference type="EMBL" id="KAF3034049.1"/>
    </source>
</evidence>
<dbReference type="OrthoDB" id="5396546at2759"/>